<keyword evidence="1" id="KW-0946">Virion</keyword>
<dbReference type="RefSeq" id="WP_155667172.1">
    <property type="nucleotide sequence ID" value="NZ_WOCA01000002.1"/>
</dbReference>
<gene>
    <name evidence="1" type="ORF">GMD78_03475</name>
</gene>
<protein>
    <submittedName>
        <fullName evidence="1">Spore coat protein</fullName>
    </submittedName>
</protein>
<sequence length="196" mass="21191">MAKCRNNGKLNNVKLNNAKESTIEDDCVCGVVRSIIEAQDAIMDDDCTTSCNTSIRQLLAQGSGNGPTNTTIPIVLYCEGTCKPFFGSGIFQGITGDGDNFFGCVQSPIFRAKNFVKDSKCCVKLELLLPVDEEGDIQVCDDHDVCSYFPSDCVITDFQATGICITVDLKHFMGVTCLDPVTPIPAHEALSPTGYR</sequence>
<dbReference type="InterPro" id="IPR019593">
    <property type="entry name" value="Spore_coat_protein_Z/Y"/>
</dbReference>
<accession>A0A6N8FD24</accession>
<organism evidence="1 2">
    <name type="scientific">Ornithinibacillus caprae</name>
    <dbReference type="NCBI Taxonomy" id="2678566"/>
    <lineage>
        <taxon>Bacteria</taxon>
        <taxon>Bacillati</taxon>
        <taxon>Bacillota</taxon>
        <taxon>Bacilli</taxon>
        <taxon>Bacillales</taxon>
        <taxon>Bacillaceae</taxon>
        <taxon>Ornithinibacillus</taxon>
    </lineage>
</organism>
<dbReference type="Pfam" id="PF10612">
    <property type="entry name" value="Spore-coat_CotZ"/>
    <property type="match status" value="1"/>
</dbReference>
<reference evidence="1 2" key="1">
    <citation type="submission" date="2019-11" db="EMBL/GenBank/DDBJ databases">
        <authorList>
            <person name="Li X."/>
        </authorList>
    </citation>
    <scope>NUCLEOTIDE SEQUENCE [LARGE SCALE GENOMIC DNA]</scope>
    <source>
        <strain evidence="1 2">L9</strain>
    </source>
</reference>
<keyword evidence="1" id="KW-0167">Capsid protein</keyword>
<comment type="caution">
    <text evidence="1">The sequence shown here is derived from an EMBL/GenBank/DDBJ whole genome shotgun (WGS) entry which is preliminary data.</text>
</comment>
<proteinExistence type="predicted"/>
<dbReference type="AlphaFoldDB" id="A0A6N8FD24"/>
<keyword evidence="2" id="KW-1185">Reference proteome</keyword>
<name>A0A6N8FD24_9BACI</name>
<dbReference type="Proteomes" id="UP000469125">
    <property type="component" value="Unassembled WGS sequence"/>
</dbReference>
<dbReference type="EMBL" id="WOCA01000002">
    <property type="protein sequence ID" value="MUK87460.1"/>
    <property type="molecule type" value="Genomic_DNA"/>
</dbReference>
<evidence type="ECO:0000313" key="2">
    <source>
        <dbReference type="Proteomes" id="UP000469125"/>
    </source>
</evidence>
<evidence type="ECO:0000313" key="1">
    <source>
        <dbReference type="EMBL" id="MUK87460.1"/>
    </source>
</evidence>